<name>A0A1R3V8J4_9HYPH</name>
<gene>
    <name evidence="1" type="ORF">BQ8794_270013</name>
</gene>
<sequence length="146" mass="16538">MSAYSDVGTLSAALQIGEILCKGVFLPVTIRGEMPGRAMRGSANLKRLPWFSRRLAFTSPLSTCQKRAQTSKTDDRRRLLKPDEIRKLDAYFKRVFQNPKLEVKARPRKDDSAEVYVGDEFLGIVFKDEDDGDYNFSMAILDIDLA</sequence>
<organism evidence="1 2">
    <name type="scientific">Mesorhizobium prunaredense</name>
    <dbReference type="NCBI Taxonomy" id="1631249"/>
    <lineage>
        <taxon>Bacteria</taxon>
        <taxon>Pseudomonadati</taxon>
        <taxon>Pseudomonadota</taxon>
        <taxon>Alphaproteobacteria</taxon>
        <taxon>Hyphomicrobiales</taxon>
        <taxon>Phyllobacteriaceae</taxon>
        <taxon>Mesorhizobium</taxon>
    </lineage>
</organism>
<dbReference type="STRING" id="1631249.BQ8794_270013"/>
<dbReference type="AlphaFoldDB" id="A0A1R3V8J4"/>
<protein>
    <recommendedName>
        <fullName evidence="3">DUF3126 family protein</fullName>
    </recommendedName>
</protein>
<proteinExistence type="predicted"/>
<reference evidence="2" key="1">
    <citation type="submission" date="2017-01" db="EMBL/GenBank/DDBJ databases">
        <authorList>
            <person name="Brunel B."/>
        </authorList>
    </citation>
    <scope>NUCLEOTIDE SEQUENCE [LARGE SCALE GENOMIC DNA]</scope>
</reference>
<dbReference type="InterPro" id="IPR021473">
    <property type="entry name" value="DUF3126"/>
</dbReference>
<evidence type="ECO:0008006" key="3">
    <source>
        <dbReference type="Google" id="ProtNLM"/>
    </source>
</evidence>
<keyword evidence="2" id="KW-1185">Reference proteome</keyword>
<dbReference type="Pfam" id="PF11324">
    <property type="entry name" value="DUF3126"/>
    <property type="match status" value="1"/>
</dbReference>
<dbReference type="Proteomes" id="UP000188388">
    <property type="component" value="Unassembled WGS sequence"/>
</dbReference>
<evidence type="ECO:0000313" key="1">
    <source>
        <dbReference type="EMBL" id="SIT56186.1"/>
    </source>
</evidence>
<evidence type="ECO:0000313" key="2">
    <source>
        <dbReference type="Proteomes" id="UP000188388"/>
    </source>
</evidence>
<accession>A0A1R3V8J4</accession>
<dbReference type="EMBL" id="FTPD01000020">
    <property type="protein sequence ID" value="SIT56186.1"/>
    <property type="molecule type" value="Genomic_DNA"/>
</dbReference>